<dbReference type="InterPro" id="IPR036944">
    <property type="entry name" value="PPIase_FKBP_N_sf"/>
</dbReference>
<protein>
    <recommendedName>
        <fullName evidence="2 4">peptidylprolyl isomerase</fullName>
        <ecNumber evidence="2 4">5.2.1.8</ecNumber>
    </recommendedName>
</protein>
<evidence type="ECO:0000256" key="3">
    <source>
        <dbReference type="ARBA" id="ARBA00023110"/>
    </source>
</evidence>
<keyword evidence="7" id="KW-0732">Signal</keyword>
<keyword evidence="10" id="KW-1185">Reference proteome</keyword>
<dbReference type="EMBL" id="CP014136">
    <property type="protein sequence ID" value="ATA19213.1"/>
    <property type="molecule type" value="Genomic_DNA"/>
</dbReference>
<dbReference type="Pfam" id="PF01346">
    <property type="entry name" value="FKBP_N"/>
    <property type="match status" value="1"/>
</dbReference>
<evidence type="ECO:0000256" key="7">
    <source>
        <dbReference type="SAM" id="SignalP"/>
    </source>
</evidence>
<feature type="region of interest" description="Disordered" evidence="6">
    <location>
        <begin position="42"/>
        <end position="79"/>
    </location>
</feature>
<evidence type="ECO:0000256" key="6">
    <source>
        <dbReference type="SAM" id="MobiDB-lite"/>
    </source>
</evidence>
<evidence type="ECO:0000256" key="2">
    <source>
        <dbReference type="ARBA" id="ARBA00013194"/>
    </source>
</evidence>
<keyword evidence="3 4" id="KW-0697">Rotamase</keyword>
<evidence type="ECO:0000256" key="4">
    <source>
        <dbReference type="PROSITE-ProRule" id="PRU00277"/>
    </source>
</evidence>
<comment type="catalytic activity">
    <reaction evidence="1 4">
        <text>[protein]-peptidylproline (omega=180) = [protein]-peptidylproline (omega=0)</text>
        <dbReference type="Rhea" id="RHEA:16237"/>
        <dbReference type="Rhea" id="RHEA-COMP:10747"/>
        <dbReference type="Rhea" id="RHEA-COMP:10748"/>
        <dbReference type="ChEBI" id="CHEBI:83833"/>
        <dbReference type="ChEBI" id="CHEBI:83834"/>
        <dbReference type="EC" id="5.2.1.8"/>
    </reaction>
</comment>
<dbReference type="Gene3D" id="1.10.287.460">
    <property type="entry name" value="Peptidyl-prolyl cis-trans isomerase, FKBP-type, N-terminal domain"/>
    <property type="match status" value="1"/>
</dbReference>
<dbReference type="RefSeq" id="WP_095845819.1">
    <property type="nucleotide sequence ID" value="NZ_CP014136.1"/>
</dbReference>
<evidence type="ECO:0000256" key="5">
    <source>
        <dbReference type="SAM" id="Coils"/>
    </source>
</evidence>
<gene>
    <name evidence="9" type="ORF">AWC35_07560</name>
</gene>
<keyword evidence="4 9" id="KW-0413">Isomerase</keyword>
<dbReference type="InterPro" id="IPR046357">
    <property type="entry name" value="PPIase_dom_sf"/>
</dbReference>
<sequence length="432" mass="46504">MKRPVRLTLSLLATLLALPCGADAQSGVPALLQFAEQYQQQSEAAPAAKPAPADPRRADKKSADGASEPVKKAPQAPAATVLPLRQALRERDEQLARQTAELNALRQEVHSLRLAAPAAPPSHAPDLALLQQWLAGMRQAVQGTPDEQRKAALIQQAQQRAAQARVAEEKVRAQADTLATQLAQAQQTSQAQQVQAQQQQTELAVARQEIGALRQHKVWQITPEQLTDDRARMSYAVGSALGKDIQGLVQERQGWGVTVDQDILLTGVLDTVAGHPALPQPELAALMAKADAAANAARDAVVKSREAKDKAYVADFRGQKGVKQSDMGFWYRVDYAGDEPLAEGAIIEVVVKEMLTDGAVVQDMELSGKVLAQPLSAYPPLFREAIGHLRNHGSLTMVVPPALAYGESGYPPKVPPNATMVYQLRIDNSHAP</sequence>
<name>A0A250AZ02_9GAMM</name>
<dbReference type="InterPro" id="IPR000774">
    <property type="entry name" value="PPIase_FKBP_N"/>
</dbReference>
<dbReference type="Pfam" id="PF00254">
    <property type="entry name" value="FKBP_C"/>
    <property type="match status" value="1"/>
</dbReference>
<evidence type="ECO:0000256" key="1">
    <source>
        <dbReference type="ARBA" id="ARBA00000971"/>
    </source>
</evidence>
<evidence type="ECO:0000259" key="8">
    <source>
        <dbReference type="PROSITE" id="PS50059"/>
    </source>
</evidence>
<dbReference type="Proteomes" id="UP000217182">
    <property type="component" value="Chromosome"/>
</dbReference>
<keyword evidence="5" id="KW-0175">Coiled coil</keyword>
<organism evidence="9 10">
    <name type="scientific">Gibbsiella quercinecans</name>
    <dbReference type="NCBI Taxonomy" id="929813"/>
    <lineage>
        <taxon>Bacteria</taxon>
        <taxon>Pseudomonadati</taxon>
        <taxon>Pseudomonadota</taxon>
        <taxon>Gammaproteobacteria</taxon>
        <taxon>Enterobacterales</taxon>
        <taxon>Yersiniaceae</taxon>
        <taxon>Gibbsiella</taxon>
    </lineage>
</organism>
<feature type="coiled-coil region" evidence="5">
    <location>
        <begin position="154"/>
        <end position="216"/>
    </location>
</feature>
<dbReference type="KEGG" id="gqu:AWC35_07560"/>
<dbReference type="GO" id="GO:0006457">
    <property type="term" value="P:protein folding"/>
    <property type="evidence" value="ECO:0007669"/>
    <property type="project" value="InterPro"/>
</dbReference>
<dbReference type="EC" id="5.2.1.8" evidence="2 4"/>
<accession>A0A250AZ02</accession>
<feature type="domain" description="PPIase FKBP-type" evidence="8">
    <location>
        <begin position="344"/>
        <end position="430"/>
    </location>
</feature>
<dbReference type="GO" id="GO:0003755">
    <property type="term" value="F:peptidyl-prolyl cis-trans isomerase activity"/>
    <property type="evidence" value="ECO:0007669"/>
    <property type="project" value="UniProtKB-KW"/>
</dbReference>
<feature type="signal peptide" evidence="7">
    <location>
        <begin position="1"/>
        <end position="24"/>
    </location>
</feature>
<dbReference type="AlphaFoldDB" id="A0A250AZ02"/>
<evidence type="ECO:0000313" key="10">
    <source>
        <dbReference type="Proteomes" id="UP000217182"/>
    </source>
</evidence>
<dbReference type="PROSITE" id="PS50059">
    <property type="entry name" value="FKBP_PPIASE"/>
    <property type="match status" value="1"/>
</dbReference>
<reference evidence="9 10" key="1">
    <citation type="submission" date="2016-01" db="EMBL/GenBank/DDBJ databases">
        <authorList>
            <person name="Oliw E.H."/>
        </authorList>
    </citation>
    <scope>NUCLEOTIDE SEQUENCE [LARGE SCALE GENOMIC DNA]</scope>
    <source>
        <strain evidence="9 10">FRB97</strain>
    </source>
</reference>
<dbReference type="InterPro" id="IPR001179">
    <property type="entry name" value="PPIase_FKBP_dom"/>
</dbReference>
<feature type="compositionally biased region" description="Basic and acidic residues" evidence="6">
    <location>
        <begin position="54"/>
        <end position="63"/>
    </location>
</feature>
<proteinExistence type="predicted"/>
<dbReference type="Gene3D" id="3.10.50.40">
    <property type="match status" value="1"/>
</dbReference>
<evidence type="ECO:0000313" key="9">
    <source>
        <dbReference type="EMBL" id="ATA19213.1"/>
    </source>
</evidence>
<dbReference type="OrthoDB" id="6623070at2"/>
<feature type="coiled-coil region" evidence="5">
    <location>
        <begin position="88"/>
        <end position="115"/>
    </location>
</feature>
<dbReference type="SUPFAM" id="SSF54534">
    <property type="entry name" value="FKBP-like"/>
    <property type="match status" value="1"/>
</dbReference>
<feature type="chain" id="PRO_5012106005" description="peptidylprolyl isomerase" evidence="7">
    <location>
        <begin position="25"/>
        <end position="432"/>
    </location>
</feature>